<dbReference type="SUPFAM" id="SSF52172">
    <property type="entry name" value="CheY-like"/>
    <property type="match status" value="1"/>
</dbReference>
<dbReference type="AlphaFoldDB" id="K1RXX0"/>
<feature type="domain" description="ANTAR" evidence="1">
    <location>
        <begin position="110"/>
        <end position="173"/>
    </location>
</feature>
<dbReference type="InterPro" id="IPR005561">
    <property type="entry name" value="ANTAR"/>
</dbReference>
<comment type="caution">
    <text evidence="2">The sequence shown here is derived from an EMBL/GenBank/DDBJ whole genome shotgun (WGS) entry which is preliminary data.</text>
</comment>
<dbReference type="EMBL" id="AJWZ01008698">
    <property type="protein sequence ID" value="EKC53382.1"/>
    <property type="molecule type" value="Genomic_DNA"/>
</dbReference>
<proteinExistence type="predicted"/>
<dbReference type="Gene3D" id="1.10.10.10">
    <property type="entry name" value="Winged helix-like DNA-binding domain superfamily/Winged helix DNA-binding domain"/>
    <property type="match status" value="1"/>
</dbReference>
<evidence type="ECO:0000259" key="1">
    <source>
        <dbReference type="PROSITE" id="PS50921"/>
    </source>
</evidence>
<evidence type="ECO:0000313" key="2">
    <source>
        <dbReference type="EMBL" id="EKC53382.1"/>
    </source>
</evidence>
<dbReference type="InterPro" id="IPR036388">
    <property type="entry name" value="WH-like_DNA-bd_sf"/>
</dbReference>
<dbReference type="GO" id="GO:0003723">
    <property type="term" value="F:RNA binding"/>
    <property type="evidence" value="ECO:0007669"/>
    <property type="project" value="InterPro"/>
</dbReference>
<dbReference type="PROSITE" id="PS50921">
    <property type="entry name" value="ANTAR"/>
    <property type="match status" value="1"/>
</dbReference>
<name>K1RXX0_9ZZZZ</name>
<organism evidence="2">
    <name type="scientific">human gut metagenome</name>
    <dbReference type="NCBI Taxonomy" id="408170"/>
    <lineage>
        <taxon>unclassified sequences</taxon>
        <taxon>metagenomes</taxon>
        <taxon>organismal metagenomes</taxon>
    </lineage>
</organism>
<dbReference type="SMART" id="SM01012">
    <property type="entry name" value="ANTAR"/>
    <property type="match status" value="1"/>
</dbReference>
<dbReference type="InterPro" id="IPR011006">
    <property type="entry name" value="CheY-like_superfamily"/>
</dbReference>
<sequence length="176" mass="19684">MRDVIIASANRKSAEHIKSILQRDLLFVSEIYQSGAEVLSYASIRPDAVVVCGRLSDGLPAVSLAETLPPGFDVVHLVSSSDAYQGFVSNMVELTMPLDRVEFVSVVRTLTQLSSDITSRKKTRSVEENDLLTLAKRRLCENYGISEREAHRKIQKMSMEQGVRLMDVARKILEED</sequence>
<gene>
    <name evidence="2" type="ORF">OBE_12615</name>
</gene>
<reference evidence="2" key="1">
    <citation type="journal article" date="2013" name="Environ. Microbiol.">
        <title>Microbiota from the distal guts of lean and obese adolescents exhibit partial functional redundancy besides clear differences in community structure.</title>
        <authorList>
            <person name="Ferrer M."/>
            <person name="Ruiz A."/>
            <person name="Lanza F."/>
            <person name="Haange S.B."/>
            <person name="Oberbach A."/>
            <person name="Till H."/>
            <person name="Bargiela R."/>
            <person name="Campoy C."/>
            <person name="Segura M.T."/>
            <person name="Richter M."/>
            <person name="von Bergen M."/>
            <person name="Seifert J."/>
            <person name="Suarez A."/>
        </authorList>
    </citation>
    <scope>NUCLEOTIDE SEQUENCE</scope>
</reference>
<dbReference type="Pfam" id="PF03861">
    <property type="entry name" value="ANTAR"/>
    <property type="match status" value="1"/>
</dbReference>
<accession>K1RXX0</accession>
<protein>
    <submittedName>
        <fullName evidence="2">Protein containing ANTAR domain protein</fullName>
    </submittedName>
</protein>